<evidence type="ECO:0000256" key="1">
    <source>
        <dbReference type="SAM" id="MobiDB-lite"/>
    </source>
</evidence>
<sequence>MDEDPASGIKRASITKWAQEHQAIREKWLPGQKNGSEVAGSGIFRQKNGPTKGTERNTHIKTNTLCY</sequence>
<dbReference type="Proteomes" id="UP000222916">
    <property type="component" value="Chromosome"/>
</dbReference>
<dbReference type="EMBL" id="CP022426">
    <property type="protein sequence ID" value="ATP07558.1"/>
    <property type="molecule type" value="Genomic_DNA"/>
</dbReference>
<feature type="region of interest" description="Disordered" evidence="1">
    <location>
        <begin position="31"/>
        <end position="67"/>
    </location>
</feature>
<gene>
    <name evidence="2" type="ORF">Asalp_03040</name>
</gene>
<organism evidence="2 3">
    <name type="scientific">Aeromonas salmonicida subsp. pectinolytica 34mel</name>
    <dbReference type="NCBI Taxonomy" id="1324960"/>
    <lineage>
        <taxon>Bacteria</taxon>
        <taxon>Pseudomonadati</taxon>
        <taxon>Pseudomonadota</taxon>
        <taxon>Gammaproteobacteria</taxon>
        <taxon>Aeromonadales</taxon>
        <taxon>Aeromonadaceae</taxon>
        <taxon>Aeromonas</taxon>
    </lineage>
</organism>
<evidence type="ECO:0000313" key="2">
    <source>
        <dbReference type="EMBL" id="ATP07558.1"/>
    </source>
</evidence>
<evidence type="ECO:0000313" key="3">
    <source>
        <dbReference type="Proteomes" id="UP000222916"/>
    </source>
</evidence>
<reference evidence="3" key="1">
    <citation type="journal article" date="2018" name="BMC Genomics">
        <title>The complete and fully assembled genome sequence of Aeromonas salmonicida subsp. pectinolytica and its comparative analysis with other Aeromonas species: investigation of the mobilome in environmental and pathogenic strains.</title>
        <authorList>
            <person name="Pfeiffer F."/>
            <person name="Zamora-Lagos M.A."/>
            <person name="Blettinger M."/>
            <person name="Yeroslaviz A."/>
            <person name="Dahl A."/>
            <person name="Gruber S."/>
            <person name="Habermann B.H."/>
        </authorList>
    </citation>
    <scope>NUCLEOTIDE SEQUENCE [LARGE SCALE GENOMIC DNA]</scope>
    <source>
        <strain evidence="3">34mel</strain>
    </source>
</reference>
<name>A0A2D1QAW8_AERSA</name>
<accession>A0A2D1QAW8</accession>
<dbReference type="AlphaFoldDB" id="A0A2D1QAW8"/>
<proteinExistence type="predicted"/>
<protein>
    <submittedName>
        <fullName evidence="2">Uncharacterized protein</fullName>
    </submittedName>
</protein>